<dbReference type="EMBL" id="KQ423432">
    <property type="protein sequence ID" value="KOF72906.1"/>
    <property type="molecule type" value="Genomic_DNA"/>
</dbReference>
<name>A0A0L8G792_OCTBM</name>
<protein>
    <submittedName>
        <fullName evidence="2">Uncharacterized protein</fullName>
    </submittedName>
</protein>
<evidence type="ECO:0000313" key="2">
    <source>
        <dbReference type="EMBL" id="KOF72906.1"/>
    </source>
</evidence>
<evidence type="ECO:0000256" key="1">
    <source>
        <dbReference type="SAM" id="Coils"/>
    </source>
</evidence>
<accession>A0A0L8G792</accession>
<keyword evidence="1" id="KW-0175">Coiled coil</keyword>
<proteinExistence type="predicted"/>
<feature type="coiled-coil region" evidence="1">
    <location>
        <begin position="91"/>
        <end position="207"/>
    </location>
</feature>
<dbReference type="AlphaFoldDB" id="A0A0L8G792"/>
<organism evidence="2">
    <name type="scientific">Octopus bimaculoides</name>
    <name type="common">California two-spotted octopus</name>
    <dbReference type="NCBI Taxonomy" id="37653"/>
    <lineage>
        <taxon>Eukaryota</taxon>
        <taxon>Metazoa</taxon>
        <taxon>Spiralia</taxon>
        <taxon>Lophotrochozoa</taxon>
        <taxon>Mollusca</taxon>
        <taxon>Cephalopoda</taxon>
        <taxon>Coleoidea</taxon>
        <taxon>Octopodiformes</taxon>
        <taxon>Octopoda</taxon>
        <taxon>Incirrata</taxon>
        <taxon>Octopodidae</taxon>
        <taxon>Octopus</taxon>
    </lineage>
</organism>
<reference evidence="2" key="1">
    <citation type="submission" date="2015-07" db="EMBL/GenBank/DDBJ databases">
        <title>MeaNS - Measles Nucleotide Surveillance Program.</title>
        <authorList>
            <person name="Tran T."/>
            <person name="Druce J."/>
        </authorList>
    </citation>
    <scope>NUCLEOTIDE SEQUENCE</scope>
    <source>
        <strain evidence="2">UCB-OBI-ISO-001</strain>
        <tissue evidence="2">Gonad</tissue>
    </source>
</reference>
<gene>
    <name evidence="2" type="ORF">OCBIM_22038658mg</name>
</gene>
<sequence>MGFQSLVTTEQKLKQRIHECEQAEDKAEMEIFKLKCSENNYTEKLELFQQQTINLQNQITDYKHKIQVKESVIEPLLRQLERHRKFGLDEMQDTREKINALQSKNNQLVQDLAKHEDKTNEYLELENQIKEIQKEQRTLTQKQSSYKEDWEKQNKKMQIELDDFRNNMIRDLKNVWKQKEREYKEKIAELESNLKKEREISREYISRFDNNIGSIRCLHENLKDQIQAFL</sequence>